<dbReference type="AlphaFoldDB" id="A0ABD5SGL8"/>
<name>A0ABD5SGL8_9EURY</name>
<comment type="caution">
    <text evidence="3">The sequence shown here is derived from an EMBL/GenBank/DDBJ whole genome shotgun (WGS) entry which is preliminary data.</text>
</comment>
<evidence type="ECO:0000259" key="2">
    <source>
        <dbReference type="Pfam" id="PF25213"/>
    </source>
</evidence>
<feature type="domain" description="HVO-A0261-like N-terminal" evidence="2">
    <location>
        <begin position="2"/>
        <end position="67"/>
    </location>
</feature>
<protein>
    <submittedName>
        <fullName evidence="3">Helix-turn-helix transcriptional regulator</fullName>
    </submittedName>
</protein>
<sequence length="244" mass="27511">MLLDGPRECQELTESISVSRVTMVQILQDLEDRLWIEQEGQEYQITQLGRTLINGFELFLQTVEATQQLRDFIVNLSSEELPADLRPFGQAEVVRASHGDSNAPIRRMSEIAQSADQLQILTHSIFEEGLRATNKRASSALDPAEVVLSTAAVKAASEDQQLSSYIQRSIETGTNIYHYDGEFLHIVLIADQSVMILVTGDFDNIIGGIISDDKRTLSWAEKTFKQYQREASFLSNDQFSRRPK</sequence>
<dbReference type="Pfam" id="PF08350">
    <property type="entry name" value="FilR1_middle"/>
    <property type="match status" value="1"/>
</dbReference>
<dbReference type="RefSeq" id="WP_273736770.1">
    <property type="nucleotide sequence ID" value="NZ_JAQIVI010000007.1"/>
</dbReference>
<evidence type="ECO:0000313" key="4">
    <source>
        <dbReference type="Proteomes" id="UP001596383"/>
    </source>
</evidence>
<dbReference type="Proteomes" id="UP001596383">
    <property type="component" value="Unassembled WGS sequence"/>
</dbReference>
<reference evidence="3 4" key="1">
    <citation type="journal article" date="2019" name="Int. J. Syst. Evol. Microbiol.">
        <title>The Global Catalogue of Microorganisms (GCM) 10K type strain sequencing project: providing services to taxonomists for standard genome sequencing and annotation.</title>
        <authorList>
            <consortium name="The Broad Institute Genomics Platform"/>
            <consortium name="The Broad Institute Genome Sequencing Center for Infectious Disease"/>
            <person name="Wu L."/>
            <person name="Ma J."/>
        </authorList>
    </citation>
    <scope>NUCLEOTIDE SEQUENCE [LARGE SCALE GENOMIC DNA]</scope>
    <source>
        <strain evidence="3 4">LMG 29247</strain>
    </source>
</reference>
<accession>A0ABD5SGL8</accession>
<evidence type="ECO:0000313" key="3">
    <source>
        <dbReference type="EMBL" id="MFC6763655.1"/>
    </source>
</evidence>
<dbReference type="SUPFAM" id="SSF46785">
    <property type="entry name" value="Winged helix' DNA-binding domain"/>
    <property type="match status" value="1"/>
</dbReference>
<gene>
    <name evidence="3" type="ORF">ACFQE6_00780</name>
</gene>
<feature type="domain" description="Methanogenesis regulatory protein FilR1 middle" evidence="1">
    <location>
        <begin position="102"/>
        <end position="229"/>
    </location>
</feature>
<dbReference type="InterPro" id="IPR036390">
    <property type="entry name" value="WH_DNA-bd_sf"/>
</dbReference>
<evidence type="ECO:0000259" key="1">
    <source>
        <dbReference type="Pfam" id="PF08350"/>
    </source>
</evidence>
<keyword evidence="4" id="KW-1185">Reference proteome</keyword>
<dbReference type="InterPro" id="IPR057527">
    <property type="entry name" value="HVO_A0261-like_N"/>
</dbReference>
<dbReference type="Pfam" id="PF25213">
    <property type="entry name" value="HVO_A0261_N"/>
    <property type="match status" value="1"/>
</dbReference>
<dbReference type="EMBL" id="JBHSWV010000007">
    <property type="protein sequence ID" value="MFC6763655.1"/>
    <property type="molecule type" value="Genomic_DNA"/>
</dbReference>
<proteinExistence type="predicted"/>
<organism evidence="3 4">
    <name type="scientific">Natrinema soli</name>
    <dbReference type="NCBI Taxonomy" id="1930624"/>
    <lineage>
        <taxon>Archaea</taxon>
        <taxon>Methanobacteriati</taxon>
        <taxon>Methanobacteriota</taxon>
        <taxon>Stenosarchaea group</taxon>
        <taxon>Halobacteria</taxon>
        <taxon>Halobacteriales</taxon>
        <taxon>Natrialbaceae</taxon>
        <taxon>Natrinema</taxon>
    </lineage>
</organism>
<dbReference type="InterPro" id="IPR013561">
    <property type="entry name" value="FilR1_middle_dom"/>
</dbReference>